<protein>
    <submittedName>
        <fullName evidence="1 2">Uncharacterized protein</fullName>
    </submittedName>
</protein>
<evidence type="ECO:0000313" key="1">
    <source>
        <dbReference type="EMBL" id="OAV88460.1"/>
    </source>
</evidence>
<sequence length="390" mass="44356">MQMYEAAVEIVGYYYGLGAKEHRASIVGNGGNSRDEAGLLKEIFRKKTAQELEDLGSTIRGLGFPASWRAFFPTELLASMAGDSEQQQQLDLAGYTSRPVFELGSLGEVERSTTREVFEYQNSSDIQWAWISRVQIHQRSKFHRVFQPTSGRIVQQIKARLAGFAGRTVCGLAKHQILGTPDAALEQVLDKVFVIVWEINKKFLQSFCCEVFSREFMDEQKRVQLSFLACFREAPAGEGGLSGPSRLRNEKILRLIVEALVSSRRDEKRFVMDHPTIAENIYSIFTAADVLLAKAGVHILGDYYKSSSGEKWEFFFEHEESFFRFLMSKSAEIYNGTPKSYSRETKAFEIIKQHKNIPWKDPISPGMPPLPQKLGRTKPIHVELYLRPYS</sequence>
<reference evidence="2" key="4">
    <citation type="submission" date="2025-05" db="UniProtKB">
        <authorList>
            <consortium name="EnsemblFungi"/>
        </authorList>
    </citation>
    <scope>IDENTIFICATION</scope>
    <source>
        <strain evidence="2">isolate 1-1 / race 1 (BBBD)</strain>
    </source>
</reference>
<dbReference type="EnsemblFungi" id="PTTG_08009-t43_1">
    <property type="protein sequence ID" value="PTTG_08009-t43_1-p1"/>
    <property type="gene ID" value="PTTG_08009"/>
</dbReference>
<reference evidence="2 3" key="3">
    <citation type="journal article" date="2017" name="G3 (Bethesda)">
        <title>Comparative analysis highlights variable genome content of wheat rusts and divergence of the mating loci.</title>
        <authorList>
            <person name="Cuomo C.A."/>
            <person name="Bakkeren G."/>
            <person name="Khalil H.B."/>
            <person name="Panwar V."/>
            <person name="Joly D."/>
            <person name="Linning R."/>
            <person name="Sakthikumar S."/>
            <person name="Song X."/>
            <person name="Adiconis X."/>
            <person name="Fan L."/>
            <person name="Goldberg J.M."/>
            <person name="Levin J.Z."/>
            <person name="Young S."/>
            <person name="Zeng Q."/>
            <person name="Anikster Y."/>
            <person name="Bruce M."/>
            <person name="Wang M."/>
            <person name="Yin C."/>
            <person name="McCallum B."/>
            <person name="Szabo L.J."/>
            <person name="Hulbert S."/>
            <person name="Chen X."/>
            <person name="Fellers J.P."/>
        </authorList>
    </citation>
    <scope>NUCLEOTIDE SEQUENCE</scope>
    <source>
        <strain evidence="3">Isolate 1-1 / race 1 (BBBD)</strain>
        <strain evidence="2">isolate 1-1 / race 1 (BBBD)</strain>
    </source>
</reference>
<keyword evidence="3" id="KW-1185">Reference proteome</keyword>
<evidence type="ECO:0000313" key="2">
    <source>
        <dbReference type="EnsemblFungi" id="PTTG_08009-t43_1-p1"/>
    </source>
</evidence>
<accession>A0A0C4F4G9</accession>
<reference evidence="1" key="2">
    <citation type="submission" date="2016-05" db="EMBL/GenBank/DDBJ databases">
        <title>Comparative analysis highlights variable genome content of wheat rusts and divergence of the mating loci.</title>
        <authorList>
            <person name="Cuomo C.A."/>
            <person name="Bakkeren G."/>
            <person name="Szabo L."/>
            <person name="Khalil H."/>
            <person name="Joly D."/>
            <person name="Goldberg J."/>
            <person name="Young S."/>
            <person name="Zeng Q."/>
            <person name="Fellers J."/>
        </authorList>
    </citation>
    <scope>NUCLEOTIDE SEQUENCE [LARGE SCALE GENOMIC DNA]</scope>
    <source>
        <strain evidence="1">1-1 BBBD Race 1</strain>
    </source>
</reference>
<dbReference type="Proteomes" id="UP000005240">
    <property type="component" value="Unassembled WGS sequence"/>
</dbReference>
<gene>
    <name evidence="1" type="ORF">PTTG_08009</name>
</gene>
<organism evidence="1">
    <name type="scientific">Puccinia triticina (isolate 1-1 / race 1 (BBBD))</name>
    <name type="common">Brown leaf rust fungus</name>
    <dbReference type="NCBI Taxonomy" id="630390"/>
    <lineage>
        <taxon>Eukaryota</taxon>
        <taxon>Fungi</taxon>
        <taxon>Dikarya</taxon>
        <taxon>Basidiomycota</taxon>
        <taxon>Pucciniomycotina</taxon>
        <taxon>Pucciniomycetes</taxon>
        <taxon>Pucciniales</taxon>
        <taxon>Pucciniaceae</taxon>
        <taxon>Puccinia</taxon>
    </lineage>
</organism>
<reference evidence="1" key="1">
    <citation type="submission" date="2009-11" db="EMBL/GenBank/DDBJ databases">
        <authorList>
            <consortium name="The Broad Institute Genome Sequencing Platform"/>
            <person name="Ward D."/>
            <person name="Feldgarden M."/>
            <person name="Earl A."/>
            <person name="Young S.K."/>
            <person name="Zeng Q."/>
            <person name="Koehrsen M."/>
            <person name="Alvarado L."/>
            <person name="Berlin A."/>
            <person name="Bochicchio J."/>
            <person name="Borenstein D."/>
            <person name="Chapman S.B."/>
            <person name="Chen Z."/>
            <person name="Engels R."/>
            <person name="Freedman E."/>
            <person name="Gellesch M."/>
            <person name="Goldberg J."/>
            <person name="Griggs A."/>
            <person name="Gujja S."/>
            <person name="Heilman E."/>
            <person name="Heiman D."/>
            <person name="Hepburn T."/>
            <person name="Howarth C."/>
            <person name="Jen D."/>
            <person name="Larson L."/>
            <person name="Lewis B."/>
            <person name="Mehta T."/>
            <person name="Park D."/>
            <person name="Pearson M."/>
            <person name="Roberts A."/>
            <person name="Saif S."/>
            <person name="Shea T."/>
            <person name="Shenoy N."/>
            <person name="Sisk P."/>
            <person name="Stolte C."/>
            <person name="Sykes S."/>
            <person name="Thomson T."/>
            <person name="Walk T."/>
            <person name="White J."/>
            <person name="Yandava C."/>
            <person name="Izard J."/>
            <person name="Baranova O.V."/>
            <person name="Blanton J.M."/>
            <person name="Tanner A.C."/>
            <person name="Dewhirst F.E."/>
            <person name="Haas B."/>
            <person name="Nusbaum C."/>
            <person name="Birren B."/>
        </authorList>
    </citation>
    <scope>NUCLEOTIDE SEQUENCE [LARGE SCALE GENOMIC DNA]</scope>
    <source>
        <strain evidence="1">1-1 BBBD Race 1</strain>
    </source>
</reference>
<dbReference type="EMBL" id="ADAS02000175">
    <property type="protein sequence ID" value="OAV88460.1"/>
    <property type="molecule type" value="Genomic_DNA"/>
</dbReference>
<dbReference type="AlphaFoldDB" id="A0A0C4F4G9"/>
<evidence type="ECO:0000313" key="3">
    <source>
        <dbReference type="Proteomes" id="UP000005240"/>
    </source>
</evidence>
<proteinExistence type="predicted"/>
<name>A0A0C4F4G9_PUCT1</name>
<dbReference type="VEuPathDB" id="FungiDB:PTTG_08009"/>